<feature type="non-terminal residue" evidence="2">
    <location>
        <position position="1"/>
    </location>
</feature>
<reference evidence="2 3" key="1">
    <citation type="journal article" date="2018" name="Gigascience">
        <title>Genomes of trombidid mites reveal novel predicted allergens and laterally-transferred genes associated with secondary metabolism.</title>
        <authorList>
            <person name="Dong X."/>
            <person name="Chaisiri K."/>
            <person name="Xia D."/>
            <person name="Armstrong S.D."/>
            <person name="Fang Y."/>
            <person name="Donnelly M.J."/>
            <person name="Kadowaki T."/>
            <person name="McGarry J.W."/>
            <person name="Darby A.C."/>
            <person name="Makepeace B.L."/>
        </authorList>
    </citation>
    <scope>NUCLEOTIDE SEQUENCE [LARGE SCALE GENOMIC DNA]</scope>
    <source>
        <strain evidence="2">UoL-UT</strain>
    </source>
</reference>
<organism evidence="2 3">
    <name type="scientific">Leptotrombidium deliense</name>
    <dbReference type="NCBI Taxonomy" id="299467"/>
    <lineage>
        <taxon>Eukaryota</taxon>
        <taxon>Metazoa</taxon>
        <taxon>Ecdysozoa</taxon>
        <taxon>Arthropoda</taxon>
        <taxon>Chelicerata</taxon>
        <taxon>Arachnida</taxon>
        <taxon>Acari</taxon>
        <taxon>Acariformes</taxon>
        <taxon>Trombidiformes</taxon>
        <taxon>Prostigmata</taxon>
        <taxon>Anystina</taxon>
        <taxon>Parasitengona</taxon>
        <taxon>Trombiculoidea</taxon>
        <taxon>Trombiculidae</taxon>
        <taxon>Leptotrombidium</taxon>
    </lineage>
</organism>
<dbReference type="PANTHER" id="PTHR23232:SF163">
    <property type="entry name" value="ZINC FINGER PROTEIN 589"/>
    <property type="match status" value="1"/>
</dbReference>
<comment type="caution">
    <text evidence="2">The sequence shown here is derived from an EMBL/GenBank/DDBJ whole genome shotgun (WGS) entry which is preliminary data.</text>
</comment>
<dbReference type="Gene3D" id="6.10.140.140">
    <property type="match status" value="1"/>
</dbReference>
<evidence type="ECO:0000259" key="1">
    <source>
        <dbReference type="PROSITE" id="PS50805"/>
    </source>
</evidence>
<dbReference type="InterPro" id="IPR036051">
    <property type="entry name" value="KRAB_dom_sf"/>
</dbReference>
<sequence>ELLTFSDVAIDLSEEEWKYLEPAQQNSHRDVMLENYMNLLSVDMFYLEKFSDVKYLCPTHKRGHS</sequence>
<dbReference type="OrthoDB" id="9836105at2759"/>
<dbReference type="InterPro" id="IPR001909">
    <property type="entry name" value="KRAB"/>
</dbReference>
<dbReference type="EMBL" id="NCKV01033728">
    <property type="protein sequence ID" value="RWS18817.1"/>
    <property type="molecule type" value="Genomic_DNA"/>
</dbReference>
<dbReference type="GO" id="GO:0006355">
    <property type="term" value="P:regulation of DNA-templated transcription"/>
    <property type="evidence" value="ECO:0007669"/>
    <property type="project" value="InterPro"/>
</dbReference>
<dbReference type="VEuPathDB" id="VectorBase:LDEU013223"/>
<accession>A0A443RU09</accession>
<dbReference type="Pfam" id="PF01352">
    <property type="entry name" value="KRAB"/>
    <property type="match status" value="1"/>
</dbReference>
<dbReference type="Proteomes" id="UP000288716">
    <property type="component" value="Unassembled WGS sequence"/>
</dbReference>
<gene>
    <name evidence="2" type="ORF">B4U80_14547</name>
</gene>
<dbReference type="PANTHER" id="PTHR23232">
    <property type="entry name" value="KRAB DOMAIN C2H2 ZINC FINGER"/>
    <property type="match status" value="1"/>
</dbReference>
<feature type="domain" description="KRAB" evidence="1">
    <location>
        <begin position="3"/>
        <end position="65"/>
    </location>
</feature>
<evidence type="ECO:0000313" key="2">
    <source>
        <dbReference type="EMBL" id="RWS18817.1"/>
    </source>
</evidence>
<evidence type="ECO:0000313" key="3">
    <source>
        <dbReference type="Proteomes" id="UP000288716"/>
    </source>
</evidence>
<dbReference type="AlphaFoldDB" id="A0A443RU09"/>
<name>A0A443RU09_9ACAR</name>
<proteinExistence type="predicted"/>
<protein>
    <submittedName>
        <fullName evidence="2">Zinc finger protein 679-like protein</fullName>
    </submittedName>
</protein>
<dbReference type="CDD" id="cd07765">
    <property type="entry name" value="KRAB_A-box"/>
    <property type="match status" value="1"/>
</dbReference>
<dbReference type="InterPro" id="IPR050169">
    <property type="entry name" value="Krueppel_C2H2_ZnF"/>
</dbReference>
<dbReference type="PROSITE" id="PS50805">
    <property type="entry name" value="KRAB"/>
    <property type="match status" value="1"/>
</dbReference>
<dbReference type="STRING" id="299467.A0A443RU09"/>
<keyword evidence="3" id="KW-1185">Reference proteome</keyword>
<dbReference type="SMART" id="SM00349">
    <property type="entry name" value="KRAB"/>
    <property type="match status" value="1"/>
</dbReference>
<dbReference type="SUPFAM" id="SSF109640">
    <property type="entry name" value="KRAB domain (Kruppel-associated box)"/>
    <property type="match status" value="1"/>
</dbReference>